<dbReference type="InterPro" id="IPR018117">
    <property type="entry name" value="C5_DNA_meth_AS"/>
</dbReference>
<dbReference type="SUPFAM" id="SSF46934">
    <property type="entry name" value="UBA-like"/>
    <property type="match status" value="1"/>
</dbReference>
<feature type="active site" evidence="9">
    <location>
        <position position="621"/>
    </location>
</feature>
<dbReference type="Gene3D" id="3.40.50.150">
    <property type="entry name" value="Vaccinia Virus protein VP39"/>
    <property type="match status" value="2"/>
</dbReference>
<dbReference type="SUPFAM" id="SSF53335">
    <property type="entry name" value="S-adenosyl-L-methionine-dependent methyltransferases"/>
    <property type="match status" value="2"/>
</dbReference>
<dbReference type="InterPro" id="IPR029063">
    <property type="entry name" value="SAM-dependent_MTases_sf"/>
</dbReference>
<accession>A0A7J6WGL1</accession>
<dbReference type="Pfam" id="PF00145">
    <property type="entry name" value="DNA_methylase"/>
    <property type="match status" value="1"/>
</dbReference>
<keyword evidence="3 9" id="KW-0489">Methyltransferase</keyword>
<dbReference type="GO" id="GO:0003886">
    <property type="term" value="F:DNA (cytosine-5-)-methyltransferase activity"/>
    <property type="evidence" value="ECO:0007669"/>
    <property type="project" value="UniProtKB-EC"/>
</dbReference>
<dbReference type="PANTHER" id="PTHR23068:SF25">
    <property type="entry name" value="DNA (CYTOSINE-5)-METHYLTRANSFERASE DRM2"/>
    <property type="match status" value="1"/>
</dbReference>
<gene>
    <name evidence="13" type="ORF">FRX31_015159</name>
</gene>
<dbReference type="GO" id="GO:0005634">
    <property type="term" value="C:nucleus"/>
    <property type="evidence" value="ECO:0007669"/>
    <property type="project" value="UniProtKB-SubCell"/>
</dbReference>
<reference evidence="13 14" key="1">
    <citation type="submission" date="2020-06" db="EMBL/GenBank/DDBJ databases">
        <title>Transcriptomic and genomic resources for Thalictrum thalictroides and T. hernandezii: Facilitating candidate gene discovery in an emerging model plant lineage.</title>
        <authorList>
            <person name="Arias T."/>
            <person name="Riano-Pachon D.M."/>
            <person name="Di Stilio V.S."/>
        </authorList>
    </citation>
    <scope>NUCLEOTIDE SEQUENCE [LARGE SCALE GENOMIC DNA]</scope>
    <source>
        <strain evidence="14">cv. WT478/WT964</strain>
        <tissue evidence="13">Leaves</tissue>
    </source>
</reference>
<evidence type="ECO:0000256" key="10">
    <source>
        <dbReference type="SAM" id="MobiDB-lite"/>
    </source>
</evidence>
<dbReference type="EC" id="2.1.1.37" evidence="2"/>
<dbReference type="AlphaFoldDB" id="A0A7J6WGL1"/>
<evidence type="ECO:0000256" key="7">
    <source>
        <dbReference type="ARBA" id="ARBA00023125"/>
    </source>
</evidence>
<dbReference type="PROSITE" id="PS00094">
    <property type="entry name" value="C5_MTASE_1"/>
    <property type="match status" value="1"/>
</dbReference>
<evidence type="ECO:0000256" key="1">
    <source>
        <dbReference type="ARBA" id="ARBA00004123"/>
    </source>
</evidence>
<evidence type="ECO:0000256" key="2">
    <source>
        <dbReference type="ARBA" id="ARBA00011975"/>
    </source>
</evidence>
<keyword evidence="4 9" id="KW-0808">Transferase</keyword>
<proteinExistence type="inferred from homology"/>
<evidence type="ECO:0000256" key="3">
    <source>
        <dbReference type="ARBA" id="ARBA00022603"/>
    </source>
</evidence>
<feature type="region of interest" description="Disordered" evidence="10">
    <location>
        <begin position="1"/>
        <end position="22"/>
    </location>
</feature>
<keyword evidence="7" id="KW-0238">DNA-binding</keyword>
<dbReference type="Proteomes" id="UP000554482">
    <property type="component" value="Unassembled WGS sequence"/>
</dbReference>
<evidence type="ECO:0000259" key="11">
    <source>
        <dbReference type="PROSITE" id="PS50030"/>
    </source>
</evidence>
<feature type="domain" description="UBA" evidence="11">
    <location>
        <begin position="94"/>
        <end position="135"/>
    </location>
</feature>
<feature type="compositionally biased region" description="Basic and acidic residues" evidence="10">
    <location>
        <begin position="1"/>
        <end position="10"/>
    </location>
</feature>
<evidence type="ECO:0000259" key="12">
    <source>
        <dbReference type="PROSITE" id="PS51680"/>
    </source>
</evidence>
<dbReference type="PROSITE" id="PS51679">
    <property type="entry name" value="SAM_MT_C5"/>
    <property type="match status" value="1"/>
</dbReference>
<dbReference type="InterPro" id="IPR001525">
    <property type="entry name" value="C5_MeTfrase"/>
</dbReference>
<keyword evidence="6" id="KW-0677">Repeat</keyword>
<dbReference type="InterPro" id="IPR015940">
    <property type="entry name" value="UBA"/>
</dbReference>
<comment type="similarity">
    <text evidence="9">Belongs to the class I-like SAM-binding methyltransferase superfamily. C5-methyltransferase family.</text>
</comment>
<name>A0A7J6WGL1_THATH</name>
<keyword evidence="5 9" id="KW-0949">S-adenosyl-L-methionine</keyword>
<comment type="caution">
    <text evidence="13">The sequence shown here is derived from an EMBL/GenBank/DDBJ whole genome shotgun (WGS) entry which is preliminary data.</text>
</comment>
<sequence>MEGNSDKEGSDGFCWDSDEEEDPRDIPALACLSPIVPVGEVGAGSGELSDGFHWDSEEEEEKVPKLSSSSCLNSRDCAGKAIVDPGEASSSAGPSNNKLISEFVVMGFSRERVIQAIEENGKANAEAILETLLTYSDKELVAVHYPLHTLNFFYGADALEESPPKRQHVVPDLSSSESAGDIFNEFSDVDSDLGTEENIDPLSGRENTLKLLVDMGYPIYEASMAMDRCGEDASIAEIADFICAAQMAKAADAHLPEPTFSSSGEEERKPNGICFAPPKNGKRKFFEEEERRRRKREKRFEKKVFDEDGGTLSLPKPMIGFGIPSEPRPIIRRTLPQAAVGPPYFYYENVALAPKGVWQTISSFLYEIMPEFVDSKFFSAAARKRGYVHNLPLENRTPLLPIPPQTIHEAFPLTKKFWPQWDGRTKLNCVQTCTASAKLTERIRKAIEDYDDEPPLKVQKWVIDECKKWNLVWVGRHKVAPLEPDEMESLLGFPKNHTRGGGICRTERLKGLGNSFQVDTVAYHLSVLKDMFPNGINVLSLFSGIGGAEVALYRLGIPLKNVVSVEISESSRNILRSWWESTNQKGNLIDINDVHLLDAGMLEKLINSIGGFDLIIGGSPCNNISGSNRVSRDGLEGKESSLFFDYFRILNQVKYIMGKS</sequence>
<protein>
    <recommendedName>
        <fullName evidence="2">DNA (cytosine-5-)-methyltransferase</fullName>
        <ecNumber evidence="2">2.1.1.37</ecNumber>
    </recommendedName>
</protein>
<organism evidence="13 14">
    <name type="scientific">Thalictrum thalictroides</name>
    <name type="common">Rue-anemone</name>
    <name type="synonym">Anemone thalictroides</name>
    <dbReference type="NCBI Taxonomy" id="46969"/>
    <lineage>
        <taxon>Eukaryota</taxon>
        <taxon>Viridiplantae</taxon>
        <taxon>Streptophyta</taxon>
        <taxon>Embryophyta</taxon>
        <taxon>Tracheophyta</taxon>
        <taxon>Spermatophyta</taxon>
        <taxon>Magnoliopsida</taxon>
        <taxon>Ranunculales</taxon>
        <taxon>Ranunculaceae</taxon>
        <taxon>Thalictroideae</taxon>
        <taxon>Thalictrum</taxon>
    </lineage>
</organism>
<evidence type="ECO:0000256" key="5">
    <source>
        <dbReference type="ARBA" id="ARBA00022691"/>
    </source>
</evidence>
<comment type="subcellular location">
    <subcellularLocation>
        <location evidence="1">Nucleus</location>
    </subcellularLocation>
</comment>
<dbReference type="GO" id="GO:0003677">
    <property type="term" value="F:DNA binding"/>
    <property type="evidence" value="ECO:0007669"/>
    <property type="project" value="UniProtKB-KW"/>
</dbReference>
<keyword evidence="14" id="KW-1185">Reference proteome</keyword>
<evidence type="ECO:0000256" key="9">
    <source>
        <dbReference type="PROSITE-ProRule" id="PRU01016"/>
    </source>
</evidence>
<dbReference type="EMBL" id="JABWDY010017582">
    <property type="protein sequence ID" value="KAF5195252.1"/>
    <property type="molecule type" value="Genomic_DNA"/>
</dbReference>
<dbReference type="InterPro" id="IPR050390">
    <property type="entry name" value="C5-Methyltransferase"/>
</dbReference>
<dbReference type="OrthoDB" id="641149at2759"/>
<evidence type="ECO:0000256" key="8">
    <source>
        <dbReference type="ARBA" id="ARBA00023242"/>
    </source>
</evidence>
<evidence type="ECO:0000256" key="6">
    <source>
        <dbReference type="ARBA" id="ARBA00022737"/>
    </source>
</evidence>
<evidence type="ECO:0000313" key="14">
    <source>
        <dbReference type="Proteomes" id="UP000554482"/>
    </source>
</evidence>
<keyword evidence="8" id="KW-0539">Nucleus</keyword>
<evidence type="ECO:0000313" key="13">
    <source>
        <dbReference type="EMBL" id="KAF5195252.1"/>
    </source>
</evidence>
<dbReference type="InterPro" id="IPR009060">
    <property type="entry name" value="UBA-like_sf"/>
</dbReference>
<dbReference type="PANTHER" id="PTHR23068">
    <property type="entry name" value="DNA CYTOSINE-5- -METHYLTRANSFERASE 3-RELATED"/>
    <property type="match status" value="1"/>
</dbReference>
<dbReference type="PROSITE" id="PS50030">
    <property type="entry name" value="UBA"/>
    <property type="match status" value="1"/>
</dbReference>
<dbReference type="Gene3D" id="1.10.8.10">
    <property type="entry name" value="DNA helicase RuvA subunit, C-terminal domain"/>
    <property type="match status" value="1"/>
</dbReference>
<dbReference type="PROSITE" id="PS51680">
    <property type="entry name" value="SAM_MT_DRM"/>
    <property type="match status" value="1"/>
</dbReference>
<dbReference type="GO" id="GO:0032259">
    <property type="term" value="P:methylation"/>
    <property type="evidence" value="ECO:0007669"/>
    <property type="project" value="UniProtKB-KW"/>
</dbReference>
<feature type="domain" description="SAM-dependent MTase DRM-type" evidence="12">
    <location>
        <begin position="331"/>
        <end position="660"/>
    </location>
</feature>
<dbReference type="InterPro" id="IPR030380">
    <property type="entry name" value="SAM_MeTfrase_DRM"/>
</dbReference>
<evidence type="ECO:0000256" key="4">
    <source>
        <dbReference type="ARBA" id="ARBA00022679"/>
    </source>
</evidence>